<keyword evidence="1" id="KW-0812">Transmembrane</keyword>
<feature type="transmembrane region" description="Helical" evidence="1">
    <location>
        <begin position="285"/>
        <end position="302"/>
    </location>
</feature>
<name>A0ABX0YHA2_9PSED</name>
<feature type="transmembrane region" description="Helical" evidence="1">
    <location>
        <begin position="308"/>
        <end position="328"/>
    </location>
</feature>
<feature type="transmembrane region" description="Helical" evidence="1">
    <location>
        <begin position="12"/>
        <end position="33"/>
    </location>
</feature>
<protein>
    <submittedName>
        <fullName evidence="2">DUF2723 domain-containing protein</fullName>
    </submittedName>
</protein>
<dbReference type="EMBL" id="JAAVJI010000013">
    <property type="protein sequence ID" value="NJP02821.1"/>
    <property type="molecule type" value="Genomic_DNA"/>
</dbReference>
<gene>
    <name evidence="2" type="ORF">HBH25_18410</name>
</gene>
<keyword evidence="1" id="KW-1133">Transmembrane helix</keyword>
<keyword evidence="3" id="KW-1185">Reference proteome</keyword>
<feature type="transmembrane region" description="Helical" evidence="1">
    <location>
        <begin position="107"/>
        <end position="124"/>
    </location>
</feature>
<feature type="transmembrane region" description="Helical" evidence="1">
    <location>
        <begin position="258"/>
        <end position="278"/>
    </location>
</feature>
<dbReference type="Proteomes" id="UP000746535">
    <property type="component" value="Unassembled WGS sequence"/>
</dbReference>
<sequence length="479" mass="51833">MKHGLDDALRGAWPLLLLCMAISASFLAASGPVQWADSGTLLADAAGGQCFSGADGPWAHPLYRCLTTGVYALFGFQALSMLNALLLLPLAGALYWLARSLGAMRNLAVLATAVAVLSHAVFWVSTKAEVYLFHSVFVVLAYGLYVERRSGLGQAAKLLLIGLLTGLAASIHALTFVVLLPLYLRLLWEQRGWVLLTLPAAVIGFCAAYPGLITGLDSGLGQLEAHRLYTVEASPYANTEHWADNLLRFDVLWHERKAVALLCLSLLGPSVLGLVIVPKNRQLRLLWWALVVNVVFAASYNIMERFTLFVPGAAFAAVLGVIHLHALLPHNRKGAWALRLCALCSPALLLSMWVLYAAGAVSLPVRTEALPYRDDIHYYMVPYLRDRSAQALAHYYDQASPPGALILADDMPMGALRSAQAAGLLPGRVVQPCDTVNDVSAYIQGPGAFLPRTSFCEGVKARFSLEPVSVGYQLVAPYR</sequence>
<dbReference type="RefSeq" id="WP_168085399.1">
    <property type="nucleotide sequence ID" value="NZ_JAAVJI010000013.1"/>
</dbReference>
<accession>A0ABX0YHA2</accession>
<organism evidence="2 3">
    <name type="scientific">Pseudomonas quercus</name>
    <dbReference type="NCBI Taxonomy" id="2722792"/>
    <lineage>
        <taxon>Bacteria</taxon>
        <taxon>Pseudomonadati</taxon>
        <taxon>Pseudomonadota</taxon>
        <taxon>Gammaproteobacteria</taxon>
        <taxon>Pseudomonadales</taxon>
        <taxon>Pseudomonadaceae</taxon>
        <taxon>Pseudomonas</taxon>
    </lineage>
</organism>
<proteinExistence type="predicted"/>
<comment type="caution">
    <text evidence="2">The sequence shown here is derived from an EMBL/GenBank/DDBJ whole genome shotgun (WGS) entry which is preliminary data.</text>
</comment>
<evidence type="ECO:0000313" key="2">
    <source>
        <dbReference type="EMBL" id="NJP02821.1"/>
    </source>
</evidence>
<evidence type="ECO:0000256" key="1">
    <source>
        <dbReference type="SAM" id="Phobius"/>
    </source>
</evidence>
<keyword evidence="1" id="KW-0472">Membrane</keyword>
<reference evidence="2 3" key="1">
    <citation type="submission" date="2020-03" db="EMBL/GenBank/DDBJ databases">
        <authorList>
            <person name="Wang L."/>
            <person name="He N."/>
            <person name="Li Y."/>
            <person name="Fang Y."/>
            <person name="Zhang F."/>
        </authorList>
    </citation>
    <scope>NUCLEOTIDE SEQUENCE [LARGE SCALE GENOMIC DNA]</scope>
    <source>
        <strain evidence="3">hsmgli-8</strain>
    </source>
</reference>
<feature type="transmembrane region" description="Helical" evidence="1">
    <location>
        <begin position="70"/>
        <end position="95"/>
    </location>
</feature>
<feature type="transmembrane region" description="Helical" evidence="1">
    <location>
        <begin position="158"/>
        <end position="184"/>
    </location>
</feature>
<evidence type="ECO:0000313" key="3">
    <source>
        <dbReference type="Proteomes" id="UP000746535"/>
    </source>
</evidence>
<feature type="transmembrane region" description="Helical" evidence="1">
    <location>
        <begin position="340"/>
        <end position="363"/>
    </location>
</feature>